<feature type="region of interest" description="Disordered" evidence="1">
    <location>
        <begin position="23"/>
        <end position="43"/>
    </location>
</feature>
<accession>A0A182SYF8</accession>
<dbReference type="VEuPathDB" id="VectorBase:AMAM015963"/>
<reference evidence="2" key="2">
    <citation type="submission" date="2020-05" db="UniProtKB">
        <authorList>
            <consortium name="EnsemblMetazoa"/>
        </authorList>
    </citation>
    <scope>IDENTIFICATION</scope>
    <source>
        <strain evidence="2">maculatus3</strain>
    </source>
</reference>
<sequence>MVTKSELMVLVVSYTAKRFLRSRAENGGDEKKKTGSPSFADFVQDPGPKVWKKAEPFRLGTLERSGKTLTYEFAAPEILRRCIESFNLECLHPVAIPLSTPRPDRYG</sequence>
<organism evidence="2 3">
    <name type="scientific">Anopheles maculatus</name>
    <dbReference type="NCBI Taxonomy" id="74869"/>
    <lineage>
        <taxon>Eukaryota</taxon>
        <taxon>Metazoa</taxon>
        <taxon>Ecdysozoa</taxon>
        <taxon>Arthropoda</taxon>
        <taxon>Hexapoda</taxon>
        <taxon>Insecta</taxon>
        <taxon>Pterygota</taxon>
        <taxon>Neoptera</taxon>
        <taxon>Endopterygota</taxon>
        <taxon>Diptera</taxon>
        <taxon>Nematocera</taxon>
        <taxon>Culicoidea</taxon>
        <taxon>Culicidae</taxon>
        <taxon>Anophelinae</taxon>
        <taxon>Anopheles</taxon>
        <taxon>Anopheles maculatus group</taxon>
    </lineage>
</organism>
<dbReference type="Proteomes" id="UP000075901">
    <property type="component" value="Unassembled WGS sequence"/>
</dbReference>
<name>A0A182SYF8_9DIPT</name>
<keyword evidence="3" id="KW-1185">Reference proteome</keyword>
<reference evidence="3" key="1">
    <citation type="submission" date="2013-09" db="EMBL/GenBank/DDBJ databases">
        <title>The Genome Sequence of Anopheles maculatus species B.</title>
        <authorList>
            <consortium name="The Broad Institute Genomics Platform"/>
            <person name="Neafsey D.E."/>
            <person name="Besansky N."/>
            <person name="Howell P."/>
            <person name="Walton C."/>
            <person name="Young S.K."/>
            <person name="Zeng Q."/>
            <person name="Gargeya S."/>
            <person name="Fitzgerald M."/>
            <person name="Haas B."/>
            <person name="Abouelleil A."/>
            <person name="Allen A.W."/>
            <person name="Alvarado L."/>
            <person name="Arachchi H.M."/>
            <person name="Berlin A.M."/>
            <person name="Chapman S.B."/>
            <person name="Gainer-Dewar J."/>
            <person name="Goldberg J."/>
            <person name="Griggs A."/>
            <person name="Gujja S."/>
            <person name="Hansen M."/>
            <person name="Howarth C."/>
            <person name="Imamovic A."/>
            <person name="Ireland A."/>
            <person name="Larimer J."/>
            <person name="McCowan C."/>
            <person name="Murphy C."/>
            <person name="Pearson M."/>
            <person name="Poon T.W."/>
            <person name="Priest M."/>
            <person name="Roberts A."/>
            <person name="Saif S."/>
            <person name="Shea T."/>
            <person name="Sisk P."/>
            <person name="Sykes S."/>
            <person name="Wortman J."/>
            <person name="Nusbaum C."/>
            <person name="Birren B."/>
        </authorList>
    </citation>
    <scope>NUCLEOTIDE SEQUENCE [LARGE SCALE GENOMIC DNA]</scope>
    <source>
        <strain evidence="3">maculatus3</strain>
    </source>
</reference>
<evidence type="ECO:0000256" key="1">
    <source>
        <dbReference type="SAM" id="MobiDB-lite"/>
    </source>
</evidence>
<dbReference type="AlphaFoldDB" id="A0A182SYF8"/>
<protein>
    <submittedName>
        <fullName evidence="2">Uncharacterized protein</fullName>
    </submittedName>
</protein>
<evidence type="ECO:0000313" key="2">
    <source>
        <dbReference type="EnsemblMetazoa" id="AMAM015963-PA"/>
    </source>
</evidence>
<evidence type="ECO:0000313" key="3">
    <source>
        <dbReference type="Proteomes" id="UP000075901"/>
    </source>
</evidence>
<proteinExistence type="predicted"/>
<dbReference type="EnsemblMetazoa" id="AMAM015963-RA">
    <property type="protein sequence ID" value="AMAM015963-PA"/>
    <property type="gene ID" value="AMAM015963"/>
</dbReference>
<feature type="compositionally biased region" description="Basic and acidic residues" evidence="1">
    <location>
        <begin position="23"/>
        <end position="33"/>
    </location>
</feature>